<keyword evidence="2" id="KW-1185">Reference proteome</keyword>
<reference evidence="3" key="1">
    <citation type="submission" date="2016-06" db="UniProtKB">
        <authorList>
            <consortium name="WormBaseParasite"/>
        </authorList>
    </citation>
    <scope>IDENTIFICATION</scope>
</reference>
<dbReference type="Proteomes" id="UP000271098">
    <property type="component" value="Unassembled WGS sequence"/>
</dbReference>
<dbReference type="EMBL" id="UYRT01024306">
    <property type="protein sequence ID" value="VDK62295.1"/>
    <property type="molecule type" value="Genomic_DNA"/>
</dbReference>
<gene>
    <name evidence="1" type="ORF">GPUH_LOCUS8388</name>
</gene>
<proteinExistence type="predicted"/>
<evidence type="ECO:0000313" key="3">
    <source>
        <dbReference type="WBParaSite" id="GPUH_0000839901-mRNA-1"/>
    </source>
</evidence>
<evidence type="ECO:0000313" key="2">
    <source>
        <dbReference type="Proteomes" id="UP000271098"/>
    </source>
</evidence>
<protein>
    <submittedName>
        <fullName evidence="1 3">Uncharacterized protein</fullName>
    </submittedName>
</protein>
<name>A0A183DI49_9BILA</name>
<reference evidence="1 2" key="2">
    <citation type="submission" date="2018-11" db="EMBL/GenBank/DDBJ databases">
        <authorList>
            <consortium name="Pathogen Informatics"/>
        </authorList>
    </citation>
    <scope>NUCLEOTIDE SEQUENCE [LARGE SCALE GENOMIC DNA]</scope>
</reference>
<accession>A0A183DI49</accession>
<evidence type="ECO:0000313" key="1">
    <source>
        <dbReference type="EMBL" id="VDK62295.1"/>
    </source>
</evidence>
<sequence length="109" mass="12110">MVDHELKLRVPYNATYLTTEPSGSGFSNWMQTNIAAAVADTGSVDEIHRGAMEDEAQRSFDVSAVNFPTDLENVAVPNKPFLTPSSMANVIQNDELHHLSRKEPTFDKF</sequence>
<organism evidence="3">
    <name type="scientific">Gongylonema pulchrum</name>
    <dbReference type="NCBI Taxonomy" id="637853"/>
    <lineage>
        <taxon>Eukaryota</taxon>
        <taxon>Metazoa</taxon>
        <taxon>Ecdysozoa</taxon>
        <taxon>Nematoda</taxon>
        <taxon>Chromadorea</taxon>
        <taxon>Rhabditida</taxon>
        <taxon>Spirurina</taxon>
        <taxon>Spiruromorpha</taxon>
        <taxon>Spiruroidea</taxon>
        <taxon>Gongylonematidae</taxon>
        <taxon>Gongylonema</taxon>
    </lineage>
</organism>
<dbReference type="WBParaSite" id="GPUH_0000839901-mRNA-1">
    <property type="protein sequence ID" value="GPUH_0000839901-mRNA-1"/>
    <property type="gene ID" value="GPUH_0000839901"/>
</dbReference>
<dbReference type="AlphaFoldDB" id="A0A183DI49"/>